<evidence type="ECO:0000256" key="1">
    <source>
        <dbReference type="SAM" id="MobiDB-lite"/>
    </source>
</evidence>
<dbReference type="PANTHER" id="PTHR35747">
    <property type="entry name" value="BIFUNCTIONAL INHIBITOR/LIPID-TRANSFER PROTEIN/SEED STORAGE 2S ALBUMIN SUPERFAMILY PROTEIN"/>
    <property type="match status" value="1"/>
</dbReference>
<evidence type="ECO:0000256" key="2">
    <source>
        <dbReference type="SAM" id="SignalP"/>
    </source>
</evidence>
<organism evidence="3 4">
    <name type="scientific">Spinacia oleracea</name>
    <name type="common">Spinach</name>
    <dbReference type="NCBI Taxonomy" id="3562"/>
    <lineage>
        <taxon>Eukaryota</taxon>
        <taxon>Viridiplantae</taxon>
        <taxon>Streptophyta</taxon>
        <taxon>Embryophyta</taxon>
        <taxon>Tracheophyta</taxon>
        <taxon>Spermatophyta</taxon>
        <taxon>Magnoliopsida</taxon>
        <taxon>eudicotyledons</taxon>
        <taxon>Gunneridae</taxon>
        <taxon>Pentapetalae</taxon>
        <taxon>Caryophyllales</taxon>
        <taxon>Chenopodiaceae</taxon>
        <taxon>Chenopodioideae</taxon>
        <taxon>Anserineae</taxon>
        <taxon>Spinacia</taxon>
    </lineage>
</organism>
<evidence type="ECO:0000313" key="4">
    <source>
        <dbReference type="RefSeq" id="XP_056695981.1"/>
    </source>
</evidence>
<proteinExistence type="predicted"/>
<sequence>MDVMGFTAKMCIKLVVATTLILCVYPDRIVSQDLGCSFESLHLDKCLNQQGEYVFLEPCCRALNQALRVGFHCLCSVFMTDAPQLTTIFSLSLSAGCYIMVPPLTMCRDLGTTPISLPIPPNSPPKEISTAQQTPLVPLPPPPPPQEIGGSLDPNTPNANSTVVEQQQQPHPSKNATSTLHVVENQNNVSSSGVYPLRGCTIIPKTTQGEDDGWRVVSRRKRDPRTPISMNLGFAQVTDDQTRFSFDGGGGKEDLEASPPFQSAGPESGVDPSSTEQFSGSPTPLSPSAEMDLTPIAADILHPPLPGLLLDSYQASSATRISFSTPLSLILSSLHKTLIRWRQWSSCFLEFFSLSSVCPPRQSNFDSLINFSLELFCSDSEASPPLQSAGPESGIDASCTEQFSGSPTPLLPSAEMDLTPIAADILHPAPPGLLLDSSQASSATRISLSTPLSLILSRLGADGAC</sequence>
<feature type="compositionally biased region" description="Pro residues" evidence="1">
    <location>
        <begin position="137"/>
        <end position="146"/>
    </location>
</feature>
<feature type="region of interest" description="Disordered" evidence="1">
    <location>
        <begin position="118"/>
        <end position="175"/>
    </location>
</feature>
<feature type="compositionally biased region" description="Polar residues" evidence="1">
    <location>
        <begin position="153"/>
        <end position="175"/>
    </location>
</feature>
<keyword evidence="2" id="KW-0732">Signal</keyword>
<feature type="region of interest" description="Disordered" evidence="1">
    <location>
        <begin position="240"/>
        <end position="290"/>
    </location>
</feature>
<reference evidence="3" key="1">
    <citation type="journal article" date="2021" name="Nat. Commun.">
        <title>Genomic analyses provide insights into spinach domestication and the genetic basis of agronomic traits.</title>
        <authorList>
            <person name="Cai X."/>
            <person name="Sun X."/>
            <person name="Xu C."/>
            <person name="Sun H."/>
            <person name="Wang X."/>
            <person name="Ge C."/>
            <person name="Zhang Z."/>
            <person name="Wang Q."/>
            <person name="Fei Z."/>
            <person name="Jiao C."/>
            <person name="Wang Q."/>
        </authorList>
    </citation>
    <scope>NUCLEOTIDE SEQUENCE [LARGE SCALE GENOMIC DNA]</scope>
    <source>
        <strain evidence="3">cv. Varoflay</strain>
    </source>
</reference>
<feature type="chain" id="PRO_5047276023" evidence="2">
    <location>
        <begin position="27"/>
        <end position="465"/>
    </location>
</feature>
<feature type="compositionally biased region" description="Polar residues" evidence="1">
    <location>
        <begin position="271"/>
        <end position="283"/>
    </location>
</feature>
<dbReference type="Proteomes" id="UP000813463">
    <property type="component" value="Chromosome 3"/>
</dbReference>
<gene>
    <name evidence="4" type="primary">LOC110800060</name>
</gene>
<name>A0ABM3RK33_SPIOL</name>
<evidence type="ECO:0000313" key="3">
    <source>
        <dbReference type="Proteomes" id="UP000813463"/>
    </source>
</evidence>
<reference evidence="4" key="2">
    <citation type="submission" date="2025-08" db="UniProtKB">
        <authorList>
            <consortium name="RefSeq"/>
        </authorList>
    </citation>
    <scope>IDENTIFICATION</scope>
    <source>
        <tissue evidence="4">Leaf</tissue>
    </source>
</reference>
<dbReference type="GeneID" id="110800060"/>
<dbReference type="InterPro" id="IPR053353">
    <property type="entry name" value="Plant_LTP_GPI-anchored"/>
</dbReference>
<protein>
    <submittedName>
        <fullName evidence="4">Uncharacterized protein isoform X1</fullName>
    </submittedName>
</protein>
<keyword evidence="3" id="KW-1185">Reference proteome</keyword>
<feature type="signal peptide" evidence="2">
    <location>
        <begin position="1"/>
        <end position="26"/>
    </location>
</feature>
<accession>A0ABM3RK33</accession>
<dbReference type="RefSeq" id="XP_056695981.1">
    <property type="nucleotide sequence ID" value="XM_056840003.1"/>
</dbReference>
<dbReference type="PANTHER" id="PTHR35747:SF2">
    <property type="entry name" value="NON-SPECIFIC LIPID TRANSFER PROTEIN GPI-ANCHORED 25"/>
    <property type="match status" value="1"/>
</dbReference>